<dbReference type="GO" id="GO:0005829">
    <property type="term" value="C:cytosol"/>
    <property type="evidence" value="ECO:0007669"/>
    <property type="project" value="TreeGrafter"/>
</dbReference>
<dbReference type="CDD" id="cd08646">
    <property type="entry name" value="FMT_core_Met-tRNA-FMT_N"/>
    <property type="match status" value="1"/>
</dbReference>
<dbReference type="SUPFAM" id="SSF53328">
    <property type="entry name" value="Formyltransferase"/>
    <property type="match status" value="1"/>
</dbReference>
<dbReference type="Gene3D" id="3.40.50.170">
    <property type="entry name" value="Formyl transferase, N-terminal domain"/>
    <property type="match status" value="1"/>
</dbReference>
<dbReference type="PATRIC" id="fig|1379.3.peg.1175"/>
<gene>
    <name evidence="8" type="primary">fmt</name>
    <name evidence="11" type="ORF">HMPREF3186_01195</name>
</gene>
<accession>A0A133ZVB1</accession>
<dbReference type="InterPro" id="IPR005794">
    <property type="entry name" value="Fmt"/>
</dbReference>
<evidence type="ECO:0000256" key="1">
    <source>
        <dbReference type="ARBA" id="ARBA00002606"/>
    </source>
</evidence>
<dbReference type="FunFam" id="3.40.50.170:FF:000004">
    <property type="entry name" value="Methionyl-tRNA formyltransferase"/>
    <property type="match status" value="1"/>
</dbReference>
<feature type="domain" description="Formyl transferase C-terminal" evidence="10">
    <location>
        <begin position="207"/>
        <end position="306"/>
    </location>
</feature>
<dbReference type="RefSeq" id="WP_060914324.1">
    <property type="nucleotide sequence ID" value="NZ_JAGZGJ010000004.1"/>
</dbReference>
<evidence type="ECO:0000256" key="4">
    <source>
        <dbReference type="ARBA" id="ARBA00016014"/>
    </source>
</evidence>
<dbReference type="NCBIfam" id="TIGR00460">
    <property type="entry name" value="fmt"/>
    <property type="match status" value="1"/>
</dbReference>
<dbReference type="InterPro" id="IPR044135">
    <property type="entry name" value="Met-tRNA-FMT_C"/>
</dbReference>
<dbReference type="EC" id="2.1.2.9" evidence="3 8"/>
<reference evidence="12" key="1">
    <citation type="submission" date="2016-01" db="EMBL/GenBank/DDBJ databases">
        <authorList>
            <person name="Mitreva M."/>
            <person name="Pepin K.H."/>
            <person name="Mihindukulasuriya K.A."/>
            <person name="Fulton R."/>
            <person name="Fronick C."/>
            <person name="O'Laughlin M."/>
            <person name="Miner T."/>
            <person name="Herter B."/>
            <person name="Rosa B.A."/>
            <person name="Cordes M."/>
            <person name="Tomlinson C."/>
            <person name="Wollam A."/>
            <person name="Palsikar V.B."/>
            <person name="Mardis E.R."/>
            <person name="Wilson R.K."/>
        </authorList>
    </citation>
    <scope>NUCLEOTIDE SEQUENCE [LARGE SCALE GENOMIC DNA]</scope>
    <source>
        <strain evidence="12">DNF01167</strain>
    </source>
</reference>
<proteinExistence type="inferred from homology"/>
<dbReference type="InterPro" id="IPR036477">
    <property type="entry name" value="Formyl_transf_N_sf"/>
</dbReference>
<dbReference type="InterPro" id="IPR041711">
    <property type="entry name" value="Met-tRNA-FMT_N"/>
</dbReference>
<dbReference type="Gene3D" id="3.10.25.10">
    <property type="entry name" value="Formyl transferase, C-terminal domain"/>
    <property type="match status" value="1"/>
</dbReference>
<name>A0A133ZVB1_9BACL</name>
<evidence type="ECO:0000256" key="2">
    <source>
        <dbReference type="ARBA" id="ARBA00010699"/>
    </source>
</evidence>
<dbReference type="CDD" id="cd08704">
    <property type="entry name" value="Met_tRNA_FMT_C"/>
    <property type="match status" value="1"/>
</dbReference>
<dbReference type="InterPro" id="IPR005793">
    <property type="entry name" value="Formyl_trans_C"/>
</dbReference>
<evidence type="ECO:0000259" key="10">
    <source>
        <dbReference type="Pfam" id="PF02911"/>
    </source>
</evidence>
<dbReference type="EMBL" id="LSDC01000076">
    <property type="protein sequence ID" value="KXB59377.1"/>
    <property type="molecule type" value="Genomic_DNA"/>
</dbReference>
<feature type="binding site" evidence="8">
    <location>
        <begin position="112"/>
        <end position="115"/>
    </location>
    <ligand>
        <name>(6S)-5,6,7,8-tetrahydrofolate</name>
        <dbReference type="ChEBI" id="CHEBI:57453"/>
    </ligand>
</feature>
<comment type="function">
    <text evidence="1 8">Attaches a formyl group to the free amino group of methionyl-tRNA(fMet). The formyl group appears to play a dual role in the initiator identity of N-formylmethionyl-tRNA by promoting its recognition by IF2 and preventing the misappropriation of this tRNA by the elongation apparatus.</text>
</comment>
<dbReference type="InterPro" id="IPR037022">
    <property type="entry name" value="Formyl_trans_C_sf"/>
</dbReference>
<dbReference type="InterPro" id="IPR011034">
    <property type="entry name" value="Formyl_transferase-like_C_sf"/>
</dbReference>
<evidence type="ECO:0000256" key="5">
    <source>
        <dbReference type="ARBA" id="ARBA00022679"/>
    </source>
</evidence>
<dbReference type="PANTHER" id="PTHR11138:SF5">
    <property type="entry name" value="METHIONYL-TRNA FORMYLTRANSFERASE, MITOCHONDRIAL"/>
    <property type="match status" value="1"/>
</dbReference>
<sequence>MNDKKIVFMGTPKFAVPVLEMLIENYGVDLVITQPDKKVGRKKVLTPPPVKVVALENNIKVLQPEKISTDEETYKTLKELNPDIIITAAYGQLVPEKILEIPKHKCINVHGSLLPKLRGGAPIQYSILEDHGKTGITIMYMVKKLDAGDMLSKVEVDILDSDNYETLHDKLSIAGRDLLNETLPKIFSGDISPEKQDDAEATFARNILREDEKIDWNASARDVFNKVRALDPTPGAFTYLEGNVLKIWSTEEVKQGFESNFDKVGTIIKQDKKNIYILCGNKTVLKVNELQVSGKKRMPVVNFLSNKKDYVGTVLGEENE</sequence>
<dbReference type="Pfam" id="PF02911">
    <property type="entry name" value="Formyl_trans_C"/>
    <property type="match status" value="1"/>
</dbReference>
<dbReference type="InterPro" id="IPR001555">
    <property type="entry name" value="GART_AS"/>
</dbReference>
<dbReference type="PROSITE" id="PS00373">
    <property type="entry name" value="GART"/>
    <property type="match status" value="1"/>
</dbReference>
<evidence type="ECO:0000256" key="3">
    <source>
        <dbReference type="ARBA" id="ARBA00012261"/>
    </source>
</evidence>
<feature type="domain" description="Formyl transferase N-terminal" evidence="9">
    <location>
        <begin position="4"/>
        <end position="181"/>
    </location>
</feature>
<dbReference type="GO" id="GO:0004479">
    <property type="term" value="F:methionyl-tRNA formyltransferase activity"/>
    <property type="evidence" value="ECO:0007669"/>
    <property type="project" value="UniProtKB-UniRule"/>
</dbReference>
<keyword evidence="6 8" id="KW-0648">Protein biosynthesis</keyword>
<comment type="similarity">
    <text evidence="2 8">Belongs to the Fmt family.</text>
</comment>
<dbReference type="STRING" id="1379.HMPREF3186_01195"/>
<evidence type="ECO:0000256" key="7">
    <source>
        <dbReference type="ARBA" id="ARBA00048558"/>
    </source>
</evidence>
<dbReference type="OrthoDB" id="9802815at2"/>
<evidence type="ECO:0000259" key="9">
    <source>
        <dbReference type="Pfam" id="PF00551"/>
    </source>
</evidence>
<dbReference type="InterPro" id="IPR002376">
    <property type="entry name" value="Formyl_transf_N"/>
</dbReference>
<dbReference type="HAMAP" id="MF_00182">
    <property type="entry name" value="Formyl_trans"/>
    <property type="match status" value="1"/>
</dbReference>
<evidence type="ECO:0000313" key="11">
    <source>
        <dbReference type="EMBL" id="KXB59377.1"/>
    </source>
</evidence>
<dbReference type="AlphaFoldDB" id="A0A133ZVB1"/>
<dbReference type="PANTHER" id="PTHR11138">
    <property type="entry name" value="METHIONYL-TRNA FORMYLTRANSFERASE"/>
    <property type="match status" value="1"/>
</dbReference>
<protein>
    <recommendedName>
        <fullName evidence="4 8">Methionyl-tRNA formyltransferase</fullName>
        <ecNumber evidence="3 8">2.1.2.9</ecNumber>
    </recommendedName>
</protein>
<keyword evidence="5 8" id="KW-0808">Transferase</keyword>
<evidence type="ECO:0000256" key="8">
    <source>
        <dbReference type="HAMAP-Rule" id="MF_00182"/>
    </source>
</evidence>
<dbReference type="Proteomes" id="UP000070355">
    <property type="component" value="Unassembled WGS sequence"/>
</dbReference>
<dbReference type="Pfam" id="PF00551">
    <property type="entry name" value="Formyl_trans_N"/>
    <property type="match status" value="1"/>
</dbReference>
<evidence type="ECO:0000256" key="6">
    <source>
        <dbReference type="ARBA" id="ARBA00022917"/>
    </source>
</evidence>
<dbReference type="FunFam" id="3.40.50.12230:FF:000001">
    <property type="entry name" value="Methionyl-tRNA formyltransferase"/>
    <property type="match status" value="1"/>
</dbReference>
<dbReference type="SUPFAM" id="SSF50486">
    <property type="entry name" value="FMT C-terminal domain-like"/>
    <property type="match status" value="1"/>
</dbReference>
<comment type="caution">
    <text evidence="11">The sequence shown here is derived from an EMBL/GenBank/DDBJ whole genome shotgun (WGS) entry which is preliminary data.</text>
</comment>
<organism evidence="11 12">
    <name type="scientific">Gemella haemolysans</name>
    <dbReference type="NCBI Taxonomy" id="1379"/>
    <lineage>
        <taxon>Bacteria</taxon>
        <taxon>Bacillati</taxon>
        <taxon>Bacillota</taxon>
        <taxon>Bacilli</taxon>
        <taxon>Bacillales</taxon>
        <taxon>Gemellaceae</taxon>
        <taxon>Gemella</taxon>
    </lineage>
</organism>
<comment type="catalytic activity">
    <reaction evidence="7 8">
        <text>L-methionyl-tRNA(fMet) + (6R)-10-formyltetrahydrofolate = N-formyl-L-methionyl-tRNA(fMet) + (6S)-5,6,7,8-tetrahydrofolate + H(+)</text>
        <dbReference type="Rhea" id="RHEA:24380"/>
        <dbReference type="Rhea" id="RHEA-COMP:9952"/>
        <dbReference type="Rhea" id="RHEA-COMP:9953"/>
        <dbReference type="ChEBI" id="CHEBI:15378"/>
        <dbReference type="ChEBI" id="CHEBI:57453"/>
        <dbReference type="ChEBI" id="CHEBI:78530"/>
        <dbReference type="ChEBI" id="CHEBI:78844"/>
        <dbReference type="ChEBI" id="CHEBI:195366"/>
        <dbReference type="EC" id="2.1.2.9"/>
    </reaction>
</comment>
<evidence type="ECO:0000313" key="12">
    <source>
        <dbReference type="Proteomes" id="UP000070355"/>
    </source>
</evidence>